<keyword evidence="3" id="KW-1185">Reference proteome</keyword>
<accession>A0AAV7PUD2</accession>
<name>A0AAV7PUD2_PLEWA</name>
<protein>
    <submittedName>
        <fullName evidence="2">Uncharacterized protein</fullName>
    </submittedName>
</protein>
<feature type="compositionally biased region" description="Low complexity" evidence="1">
    <location>
        <begin position="53"/>
        <end position="72"/>
    </location>
</feature>
<evidence type="ECO:0000313" key="2">
    <source>
        <dbReference type="EMBL" id="KAJ1131916.1"/>
    </source>
</evidence>
<evidence type="ECO:0000256" key="1">
    <source>
        <dbReference type="SAM" id="MobiDB-lite"/>
    </source>
</evidence>
<reference evidence="2" key="1">
    <citation type="journal article" date="2022" name="bioRxiv">
        <title>Sequencing and chromosome-scale assembly of the giantPleurodeles waltlgenome.</title>
        <authorList>
            <person name="Brown T."/>
            <person name="Elewa A."/>
            <person name="Iarovenko S."/>
            <person name="Subramanian E."/>
            <person name="Araus A.J."/>
            <person name="Petzold A."/>
            <person name="Susuki M."/>
            <person name="Suzuki K.-i.T."/>
            <person name="Hayashi T."/>
            <person name="Toyoda A."/>
            <person name="Oliveira C."/>
            <person name="Osipova E."/>
            <person name="Leigh N.D."/>
            <person name="Simon A."/>
            <person name="Yun M.H."/>
        </authorList>
    </citation>
    <scope>NUCLEOTIDE SEQUENCE</scope>
    <source>
        <strain evidence="2">20211129_DDA</strain>
        <tissue evidence="2">Liver</tissue>
    </source>
</reference>
<comment type="caution">
    <text evidence="2">The sequence shown here is derived from an EMBL/GenBank/DDBJ whole genome shotgun (WGS) entry which is preliminary data.</text>
</comment>
<dbReference type="EMBL" id="JANPWB010000011">
    <property type="protein sequence ID" value="KAJ1131916.1"/>
    <property type="molecule type" value="Genomic_DNA"/>
</dbReference>
<proteinExistence type="predicted"/>
<dbReference type="Proteomes" id="UP001066276">
    <property type="component" value="Chromosome 7"/>
</dbReference>
<feature type="region of interest" description="Disordered" evidence="1">
    <location>
        <begin position="21"/>
        <end position="72"/>
    </location>
</feature>
<evidence type="ECO:0000313" key="3">
    <source>
        <dbReference type="Proteomes" id="UP001066276"/>
    </source>
</evidence>
<gene>
    <name evidence="2" type="ORF">NDU88_010246</name>
</gene>
<organism evidence="2 3">
    <name type="scientific">Pleurodeles waltl</name>
    <name type="common">Iberian ribbed newt</name>
    <dbReference type="NCBI Taxonomy" id="8319"/>
    <lineage>
        <taxon>Eukaryota</taxon>
        <taxon>Metazoa</taxon>
        <taxon>Chordata</taxon>
        <taxon>Craniata</taxon>
        <taxon>Vertebrata</taxon>
        <taxon>Euteleostomi</taxon>
        <taxon>Amphibia</taxon>
        <taxon>Batrachia</taxon>
        <taxon>Caudata</taxon>
        <taxon>Salamandroidea</taxon>
        <taxon>Salamandridae</taxon>
        <taxon>Pleurodelinae</taxon>
        <taxon>Pleurodeles</taxon>
    </lineage>
</organism>
<feature type="region of interest" description="Disordered" evidence="1">
    <location>
        <begin position="84"/>
        <end position="112"/>
    </location>
</feature>
<dbReference type="AlphaFoldDB" id="A0AAV7PUD2"/>
<sequence length="272" mass="28936">MPSKLQDYIYQNAKTLKLSEALSPRAGQSTVCTEQKRAHSQQTMSAHNPLQPGPARAAHSSRAAGSARGVSPCAAHRSGLCVTRRRAPSHPPLPEGPGAGPPLHGSSAGSRRCERSRACPGVTEDQEVACSGLRAPLAPQVLSTAALSRGPSLLAPVTPAWTLPRPLLAPCSCFPFLGVSSVSLEDARLFLSPLLSLCRDSCVCTRYIKSQPIGFTNASFYVADIIYACGNAFHFSHVFLIIAARIESSFQTVGMALRDMRGVKFGDRGGRR</sequence>